<feature type="transmembrane region" description="Helical" evidence="11">
    <location>
        <begin position="211"/>
        <end position="232"/>
    </location>
</feature>
<evidence type="ECO:0000256" key="11">
    <source>
        <dbReference type="RuleBase" id="RU361157"/>
    </source>
</evidence>
<gene>
    <name evidence="13" type="ORF">D1012_20400</name>
</gene>
<evidence type="ECO:0000256" key="1">
    <source>
        <dbReference type="ARBA" id="ARBA00004651"/>
    </source>
</evidence>
<evidence type="ECO:0000256" key="3">
    <source>
        <dbReference type="ARBA" id="ARBA00022448"/>
    </source>
</evidence>
<proteinExistence type="inferred from homology"/>
<dbReference type="PANTHER" id="PTHR30413:SF10">
    <property type="entry name" value="CAPSULE POLYSACCHARIDE EXPORT INNER-MEMBRANE PROTEIN CTRC"/>
    <property type="match status" value="1"/>
</dbReference>
<keyword evidence="7" id="KW-0972">Capsule biogenesis/degradation</keyword>
<evidence type="ECO:0000256" key="2">
    <source>
        <dbReference type="ARBA" id="ARBA00007783"/>
    </source>
</evidence>
<dbReference type="Pfam" id="PF01061">
    <property type="entry name" value="ABC2_membrane"/>
    <property type="match status" value="1"/>
</dbReference>
<dbReference type="PROSITE" id="PS51012">
    <property type="entry name" value="ABC_TM2"/>
    <property type="match status" value="1"/>
</dbReference>
<feature type="transmembrane region" description="Helical" evidence="11">
    <location>
        <begin position="90"/>
        <end position="112"/>
    </location>
</feature>
<dbReference type="GO" id="GO:0015774">
    <property type="term" value="P:polysaccharide transport"/>
    <property type="evidence" value="ECO:0007669"/>
    <property type="project" value="UniProtKB-KW"/>
</dbReference>
<evidence type="ECO:0000313" key="14">
    <source>
        <dbReference type="Proteomes" id="UP000284547"/>
    </source>
</evidence>
<evidence type="ECO:0000256" key="5">
    <source>
        <dbReference type="ARBA" id="ARBA00022597"/>
    </source>
</evidence>
<comment type="caution">
    <text evidence="13">The sequence shown here is derived from an EMBL/GenBank/DDBJ whole genome shotgun (WGS) entry which is preliminary data.</text>
</comment>
<keyword evidence="4 11" id="KW-1003">Cell membrane</keyword>
<keyword evidence="5" id="KW-0762">Sugar transport</keyword>
<keyword evidence="6 11" id="KW-0812">Transmembrane</keyword>
<dbReference type="InterPro" id="IPR047817">
    <property type="entry name" value="ABC2_TM_bact-type"/>
</dbReference>
<comment type="subcellular location">
    <subcellularLocation>
        <location evidence="11">Cell inner membrane</location>
        <topology evidence="11">Multi-pass membrane protein</topology>
    </subcellularLocation>
    <subcellularLocation>
        <location evidence="1">Cell membrane</location>
        <topology evidence="1">Multi-pass membrane protein</topology>
    </subcellularLocation>
</comment>
<keyword evidence="10 11" id="KW-0472">Membrane</keyword>
<keyword evidence="8 11" id="KW-1133">Transmembrane helix</keyword>
<dbReference type="Proteomes" id="UP000284547">
    <property type="component" value="Unassembled WGS sequence"/>
</dbReference>
<evidence type="ECO:0000256" key="7">
    <source>
        <dbReference type="ARBA" id="ARBA00022903"/>
    </source>
</evidence>
<dbReference type="GO" id="GO:0015920">
    <property type="term" value="P:lipopolysaccharide transport"/>
    <property type="evidence" value="ECO:0007669"/>
    <property type="project" value="TreeGrafter"/>
</dbReference>
<keyword evidence="14" id="KW-1185">Reference proteome</keyword>
<keyword evidence="3 11" id="KW-0813">Transport</keyword>
<evidence type="ECO:0000256" key="9">
    <source>
        <dbReference type="ARBA" id="ARBA00023047"/>
    </source>
</evidence>
<dbReference type="EMBL" id="QWEY01000017">
    <property type="protein sequence ID" value="RGP35369.1"/>
    <property type="molecule type" value="Genomic_DNA"/>
</dbReference>
<evidence type="ECO:0000256" key="10">
    <source>
        <dbReference type="ARBA" id="ARBA00023136"/>
    </source>
</evidence>
<evidence type="ECO:0000256" key="6">
    <source>
        <dbReference type="ARBA" id="ARBA00022692"/>
    </source>
</evidence>
<accession>A0A411YXA9</accession>
<dbReference type="OrthoDB" id="8479094at2"/>
<feature type="transmembrane region" description="Helical" evidence="11">
    <location>
        <begin position="48"/>
        <end position="69"/>
    </location>
</feature>
<feature type="transmembrane region" description="Helical" evidence="11">
    <location>
        <begin position="124"/>
        <end position="148"/>
    </location>
</feature>
<dbReference type="InterPro" id="IPR013525">
    <property type="entry name" value="ABC2_TM"/>
</dbReference>
<evidence type="ECO:0000259" key="12">
    <source>
        <dbReference type="PROSITE" id="PS51012"/>
    </source>
</evidence>
<dbReference type="PRINTS" id="PR00164">
    <property type="entry name" value="ABC2TRNSPORT"/>
</dbReference>
<evidence type="ECO:0000256" key="4">
    <source>
        <dbReference type="ARBA" id="ARBA00022475"/>
    </source>
</evidence>
<feature type="domain" description="ABC transmembrane type-2" evidence="12">
    <location>
        <begin position="14"/>
        <end position="235"/>
    </location>
</feature>
<feature type="transmembrane region" description="Helical" evidence="11">
    <location>
        <begin position="157"/>
        <end position="176"/>
    </location>
</feature>
<evidence type="ECO:0000256" key="8">
    <source>
        <dbReference type="ARBA" id="ARBA00022989"/>
    </source>
</evidence>
<organism evidence="13 14">
    <name type="scientific">Pseudotabrizicola alkalilacus</name>
    <dbReference type="NCBI Taxonomy" id="2305252"/>
    <lineage>
        <taxon>Bacteria</taxon>
        <taxon>Pseudomonadati</taxon>
        <taxon>Pseudomonadota</taxon>
        <taxon>Alphaproteobacteria</taxon>
        <taxon>Rhodobacterales</taxon>
        <taxon>Paracoccaceae</taxon>
        <taxon>Pseudotabrizicola</taxon>
    </lineage>
</organism>
<dbReference type="AlphaFoldDB" id="A0A411YXA9"/>
<comment type="similarity">
    <text evidence="2 11">Belongs to the ABC-2 integral membrane protein family.</text>
</comment>
<evidence type="ECO:0000313" key="13">
    <source>
        <dbReference type="EMBL" id="RGP35369.1"/>
    </source>
</evidence>
<dbReference type="PANTHER" id="PTHR30413">
    <property type="entry name" value="INNER MEMBRANE TRANSPORT PERMEASE"/>
    <property type="match status" value="1"/>
</dbReference>
<name>A0A411YXA9_9RHOB</name>
<sequence>MLREMSTRYGRSPGGYAWALLEPIGAIVVMAVGFGLLFRSPALGNDFLLFYATGYMPFSLYQTIANVTARSISFSKPLLMYPAVTWMDSLLARFLLNTLTGLLVAIVVFWAILSFSSTTTVLDLPLIALAMGLSALLGLGLGTLNCYLGTRIEVWDIAWSILTRPLFIVSGVFFLYEGVPEGAQKVLYYLPWIHISGLMREGFYPTYRPEYVSVAYVLLWSLLPMVFGMMLLRRYHKDLLNR</sequence>
<dbReference type="GO" id="GO:0043190">
    <property type="term" value="C:ATP-binding cassette (ABC) transporter complex"/>
    <property type="evidence" value="ECO:0007669"/>
    <property type="project" value="InterPro"/>
</dbReference>
<dbReference type="GO" id="GO:0140359">
    <property type="term" value="F:ABC-type transporter activity"/>
    <property type="evidence" value="ECO:0007669"/>
    <property type="project" value="InterPro"/>
</dbReference>
<feature type="transmembrane region" description="Helical" evidence="11">
    <location>
        <begin position="16"/>
        <end position="36"/>
    </location>
</feature>
<dbReference type="InterPro" id="IPR000412">
    <property type="entry name" value="ABC_2_transport"/>
</dbReference>
<keyword evidence="9" id="KW-0625">Polysaccharide transport</keyword>
<reference evidence="13 14" key="1">
    <citation type="submission" date="2018-08" db="EMBL/GenBank/DDBJ databases">
        <title>Flavobacterium tibetense sp. nov., isolated from a wetland YonghuCo on Tibetan Plateau.</title>
        <authorList>
            <person name="Phurbu D."/>
            <person name="Lu H."/>
            <person name="Xing P."/>
        </authorList>
    </citation>
    <scope>NUCLEOTIDE SEQUENCE [LARGE SCALE GENOMIC DNA]</scope>
    <source>
        <strain evidence="13 14">DJC</strain>
    </source>
</reference>
<protein>
    <recommendedName>
        <fullName evidence="11">Transport permease protein</fullName>
    </recommendedName>
</protein>